<evidence type="ECO:0000256" key="1">
    <source>
        <dbReference type="ARBA" id="ARBA00022679"/>
    </source>
</evidence>
<dbReference type="PANTHER" id="PTHR48207">
    <property type="entry name" value="SUCCINATE--HYDROXYMETHYLGLUTARATE COA-TRANSFERASE"/>
    <property type="match status" value="1"/>
</dbReference>
<accession>A0A193GAQ0</accession>
<dbReference type="PANTHER" id="PTHR48207:SF4">
    <property type="entry name" value="BLL6097 PROTEIN"/>
    <property type="match status" value="1"/>
</dbReference>
<dbReference type="SUPFAM" id="SSF89796">
    <property type="entry name" value="CoA-transferase family III (CaiB/BaiF)"/>
    <property type="match status" value="1"/>
</dbReference>
<dbReference type="RefSeq" id="WP_066654266.1">
    <property type="nucleotide sequence ID" value="NZ_CBCSCL010000010.1"/>
</dbReference>
<dbReference type="Proteomes" id="UP000091926">
    <property type="component" value="Chromosome"/>
</dbReference>
<evidence type="ECO:0000313" key="2">
    <source>
        <dbReference type="EMBL" id="ANN76349.1"/>
    </source>
</evidence>
<dbReference type="AlphaFoldDB" id="A0A193GAQ0"/>
<sequence>MRSLLAGVRVVDFSWIGAGSYTTKILADLGADVIKIESSQRLDTLRVTKPFKDGKPGVNRSGYFADRNASKRSMTVNVKDPRGLDLAKRLIAGADLVTNNFTPGVMDKLGLGYGIVRDLSPRIVFASMSMQGAGGPDKDDLGYGLTIAALTGLQHMTGLPDRQPAGTGTNYPDHIPNPGHAAFAILAALRHQRRTGEGQFIDLAQMESTLAMVAPSLMNYMVNGAIDGRHGNARPGHAPSGVYPCAGDDRWIAIEVCNDAQWNALTRVLALAAPPAWATAAGRLAQRGEVDAEVARLTPAHDMMALMHALQDAGVPAGAVQDARDVMRDAQLAERGHWVTLDHPEMGASTYNSAPYRFSNARSAPTLPAPLLGQHTVEICREVLGLDTAEIERLGADGVLS</sequence>
<keyword evidence="1 2" id="KW-0808">Transferase</keyword>
<keyword evidence="3" id="KW-1185">Reference proteome</keyword>
<dbReference type="InterPro" id="IPR044855">
    <property type="entry name" value="CoA-Trfase_III_dom3_sf"/>
</dbReference>
<dbReference type="Pfam" id="PF02515">
    <property type="entry name" value="CoA_transf_3"/>
    <property type="match status" value="1"/>
</dbReference>
<dbReference type="EMBL" id="CP016172">
    <property type="protein sequence ID" value="ANN76349.1"/>
    <property type="molecule type" value="Genomic_DNA"/>
</dbReference>
<gene>
    <name evidence="2" type="ORF">BAU07_03775</name>
</gene>
<evidence type="ECO:0000313" key="3">
    <source>
        <dbReference type="Proteomes" id="UP000091926"/>
    </source>
</evidence>
<dbReference type="GO" id="GO:0008410">
    <property type="term" value="F:CoA-transferase activity"/>
    <property type="evidence" value="ECO:0007669"/>
    <property type="project" value="TreeGrafter"/>
</dbReference>
<dbReference type="InterPro" id="IPR023606">
    <property type="entry name" value="CoA-Trfase_III_dom_1_sf"/>
</dbReference>
<name>A0A193GAQ0_9BORD</name>
<dbReference type="InterPro" id="IPR003673">
    <property type="entry name" value="CoA-Trfase_fam_III"/>
</dbReference>
<dbReference type="Gene3D" id="3.40.50.10540">
    <property type="entry name" value="Crotonobetainyl-coa:carnitine coa-transferase, domain 1"/>
    <property type="match status" value="1"/>
</dbReference>
<proteinExistence type="predicted"/>
<dbReference type="Gene3D" id="3.30.1540.10">
    <property type="entry name" value="formyl-coa transferase, domain 3"/>
    <property type="match status" value="1"/>
</dbReference>
<dbReference type="KEGG" id="bfz:BAU07_03775"/>
<organism evidence="2 3">
    <name type="scientific">Bordetella flabilis</name>
    <dbReference type="NCBI Taxonomy" id="463014"/>
    <lineage>
        <taxon>Bacteria</taxon>
        <taxon>Pseudomonadati</taxon>
        <taxon>Pseudomonadota</taxon>
        <taxon>Betaproteobacteria</taxon>
        <taxon>Burkholderiales</taxon>
        <taxon>Alcaligenaceae</taxon>
        <taxon>Bordetella</taxon>
    </lineage>
</organism>
<reference evidence="2 3" key="1">
    <citation type="submission" date="2016-06" db="EMBL/GenBank/DDBJ databases">
        <title>Complete genome sequences of Bordetella bronchialis and Bordetella flabilis.</title>
        <authorList>
            <person name="LiPuma J.J."/>
            <person name="Spilker T."/>
        </authorList>
    </citation>
    <scope>NUCLEOTIDE SEQUENCE [LARGE SCALE GENOMIC DNA]</scope>
    <source>
        <strain evidence="2 3">AU10664</strain>
    </source>
</reference>
<protein>
    <submittedName>
        <fullName evidence="2">CoA-transferase</fullName>
    </submittedName>
</protein>
<dbReference type="InterPro" id="IPR050483">
    <property type="entry name" value="CoA-transferase_III_domain"/>
</dbReference>
<dbReference type="STRING" id="463014.BAU07_03775"/>
<dbReference type="OrthoDB" id="5294844at2"/>